<feature type="domain" description="SusD-like N-terminal" evidence="8">
    <location>
        <begin position="100"/>
        <end position="235"/>
    </location>
</feature>
<comment type="subcellular location">
    <subcellularLocation>
        <location evidence="1">Cell outer membrane</location>
    </subcellularLocation>
</comment>
<dbReference type="Pfam" id="PF14322">
    <property type="entry name" value="SusD-like_3"/>
    <property type="match status" value="1"/>
</dbReference>
<dbReference type="SUPFAM" id="SSF48452">
    <property type="entry name" value="TPR-like"/>
    <property type="match status" value="1"/>
</dbReference>
<dbReference type="RefSeq" id="WP_110833700.1">
    <property type="nucleotide sequence ID" value="NZ_QKLU01000007.1"/>
</dbReference>
<proteinExistence type="inferred from homology"/>
<name>A0A318U9H2_9SPHI</name>
<dbReference type="InterPro" id="IPR011990">
    <property type="entry name" value="TPR-like_helical_dom_sf"/>
</dbReference>
<dbReference type="Pfam" id="PF07980">
    <property type="entry name" value="SusD_RagB"/>
    <property type="match status" value="1"/>
</dbReference>
<dbReference type="OrthoDB" id="5694214at2"/>
<evidence type="ECO:0000256" key="3">
    <source>
        <dbReference type="ARBA" id="ARBA00022729"/>
    </source>
</evidence>
<evidence type="ECO:0000313" key="10">
    <source>
        <dbReference type="Proteomes" id="UP000248198"/>
    </source>
</evidence>
<keyword evidence="10" id="KW-1185">Reference proteome</keyword>
<evidence type="ECO:0000256" key="2">
    <source>
        <dbReference type="ARBA" id="ARBA00006275"/>
    </source>
</evidence>
<dbReference type="InterPro" id="IPR012944">
    <property type="entry name" value="SusD_RagB_dom"/>
</dbReference>
<reference evidence="9 10" key="1">
    <citation type="submission" date="2018-06" db="EMBL/GenBank/DDBJ databases">
        <title>Genomic Encyclopedia of Archaeal and Bacterial Type Strains, Phase II (KMG-II): from individual species to whole genera.</title>
        <authorList>
            <person name="Goeker M."/>
        </authorList>
    </citation>
    <scope>NUCLEOTIDE SEQUENCE [LARGE SCALE GENOMIC DNA]</scope>
    <source>
        <strain evidence="9 10">DSM 27372</strain>
    </source>
</reference>
<dbReference type="InterPro" id="IPR033985">
    <property type="entry name" value="SusD-like_N"/>
</dbReference>
<comment type="similarity">
    <text evidence="2">Belongs to the SusD family.</text>
</comment>
<evidence type="ECO:0000256" key="1">
    <source>
        <dbReference type="ARBA" id="ARBA00004442"/>
    </source>
</evidence>
<gene>
    <name evidence="9" type="ORF">B0O44_107173</name>
</gene>
<evidence type="ECO:0000259" key="7">
    <source>
        <dbReference type="Pfam" id="PF07980"/>
    </source>
</evidence>
<comment type="caution">
    <text evidence="9">The sequence shown here is derived from an EMBL/GenBank/DDBJ whole genome shotgun (WGS) entry which is preliminary data.</text>
</comment>
<feature type="domain" description="RagB/SusD" evidence="7">
    <location>
        <begin position="384"/>
        <end position="621"/>
    </location>
</feature>
<evidence type="ECO:0000259" key="8">
    <source>
        <dbReference type="Pfam" id="PF14322"/>
    </source>
</evidence>
<dbReference type="PROSITE" id="PS51257">
    <property type="entry name" value="PROKAR_LIPOPROTEIN"/>
    <property type="match status" value="1"/>
</dbReference>
<evidence type="ECO:0000256" key="5">
    <source>
        <dbReference type="ARBA" id="ARBA00023237"/>
    </source>
</evidence>
<organism evidence="9 10">
    <name type="scientific">Pedobacter nutrimenti</name>
    <dbReference type="NCBI Taxonomy" id="1241337"/>
    <lineage>
        <taxon>Bacteria</taxon>
        <taxon>Pseudomonadati</taxon>
        <taxon>Bacteroidota</taxon>
        <taxon>Sphingobacteriia</taxon>
        <taxon>Sphingobacteriales</taxon>
        <taxon>Sphingobacteriaceae</taxon>
        <taxon>Pedobacter</taxon>
    </lineage>
</organism>
<protein>
    <submittedName>
        <fullName evidence="9">Putative outer membrane starch-binding protein</fullName>
    </submittedName>
</protein>
<evidence type="ECO:0000256" key="6">
    <source>
        <dbReference type="SAM" id="SignalP"/>
    </source>
</evidence>
<evidence type="ECO:0000256" key="4">
    <source>
        <dbReference type="ARBA" id="ARBA00023136"/>
    </source>
</evidence>
<dbReference type="EMBL" id="QKLU01000007">
    <property type="protein sequence ID" value="PYF71558.1"/>
    <property type="molecule type" value="Genomic_DNA"/>
</dbReference>
<feature type="signal peptide" evidence="6">
    <location>
        <begin position="1"/>
        <end position="27"/>
    </location>
</feature>
<dbReference type="AlphaFoldDB" id="A0A318U9H2"/>
<keyword evidence="5" id="KW-0998">Cell outer membrane</keyword>
<sequence>MTTKFRQSALIVLAVGALSIGSSCKKALDYSSPSTTNPETVFESTTYTNSAVLAIYNRLCGDNGYGSRISTLYPVTADDFKTSGNYSPSDRRGISMYGASSDNSDLYNPFVQLYSGVERANLCIKYIPASKLYNSGAATDKAMMQRYYGEALTLRAQFLYELIRNWGDVPAPMVPAADGETLYAPNADHNQTLEKLIADLKIAEDLVPWRSGIAEYGSFRFTKGAIKGLRARLALARGGYSLRISDHTMSRPADYLAYYKIAFDECLDIMNHRSEHDLNPVYENIFKSLHSTSRMDDKHELMFEVAAYGTNASTDSKLGYYNGIRFNSASSFGSGGGGMNAIPTYFYEFDQSKDCRRDVTIGVFEIAASSKKILNAANNLTDAKFRKSWTAFNNSSSSQNFSINWPLLRFADVLLMYAEADNEINGAPSAQAVNALQEVQKRAYAGFESAIPVSPLDKAGFFNALVKERLLEFGGEGIRKYDLIRWNLMKSKFDETRDKLRQFMAGTGAYANVPAYIYAKESSYNQSASVAEVASLDLYPGPLLSTPNAVFYSPGLGTSAAPSGYTTKNWRAAVTDDPSSGAISGTLSGFATYFEANKKEVFPYPKSALIENPKMVQNFGY</sequence>
<accession>A0A318U9H2</accession>
<dbReference type="GO" id="GO:0009279">
    <property type="term" value="C:cell outer membrane"/>
    <property type="evidence" value="ECO:0007669"/>
    <property type="project" value="UniProtKB-SubCell"/>
</dbReference>
<feature type="chain" id="PRO_5016426340" evidence="6">
    <location>
        <begin position="28"/>
        <end position="621"/>
    </location>
</feature>
<dbReference type="Proteomes" id="UP000248198">
    <property type="component" value="Unassembled WGS sequence"/>
</dbReference>
<keyword evidence="3 6" id="KW-0732">Signal</keyword>
<dbReference type="Gene3D" id="1.25.40.390">
    <property type="match status" value="1"/>
</dbReference>
<evidence type="ECO:0000313" key="9">
    <source>
        <dbReference type="EMBL" id="PYF71558.1"/>
    </source>
</evidence>
<keyword evidence="4" id="KW-0472">Membrane</keyword>